<keyword evidence="5" id="KW-1185">Reference proteome</keyword>
<feature type="transmembrane region" description="Helical" evidence="2">
    <location>
        <begin position="270"/>
        <end position="290"/>
    </location>
</feature>
<keyword evidence="2" id="KW-1133">Transmembrane helix</keyword>
<dbReference type="EMBL" id="KN817644">
    <property type="protein sequence ID" value="KJA15468.1"/>
    <property type="molecule type" value="Genomic_DNA"/>
</dbReference>
<evidence type="ECO:0008006" key="6">
    <source>
        <dbReference type="Google" id="ProtNLM"/>
    </source>
</evidence>
<accession>A0A0D2LX65</accession>
<gene>
    <name evidence="4" type="ORF">HYPSUDRAFT_80504</name>
</gene>
<feature type="chain" id="PRO_5002247317" description="Mid2 domain-containing protein" evidence="3">
    <location>
        <begin position="26"/>
        <end position="413"/>
    </location>
</feature>
<evidence type="ECO:0000313" key="5">
    <source>
        <dbReference type="Proteomes" id="UP000054270"/>
    </source>
</evidence>
<evidence type="ECO:0000313" key="4">
    <source>
        <dbReference type="EMBL" id="KJA15468.1"/>
    </source>
</evidence>
<evidence type="ECO:0000256" key="3">
    <source>
        <dbReference type="SAM" id="SignalP"/>
    </source>
</evidence>
<dbReference type="Proteomes" id="UP000054270">
    <property type="component" value="Unassembled WGS sequence"/>
</dbReference>
<keyword evidence="2" id="KW-0812">Transmembrane</keyword>
<evidence type="ECO:0000256" key="2">
    <source>
        <dbReference type="SAM" id="Phobius"/>
    </source>
</evidence>
<keyword evidence="2" id="KW-0472">Membrane</keyword>
<dbReference type="OrthoDB" id="2527908at2759"/>
<proteinExistence type="predicted"/>
<sequence>MSRLSLSFLIEAILFSFLLATQTSADINPYLFRWVFGNGNNNLTQLATCGSNLISIVPINGTVPPMGVPPYYMISYAVGQMPVTSFMGEDPQNLVFAVTQPPGKLSSRQPGSQLLLSVVDSLGNPGGSPPQLITVIEGQTTQCVTWPSSEPSFTVSANASENLDACAPWAITASGGSPPYTITLSETGEPFVINVTMPFGADRYTYINRATSGGQLIAAVSDFTGRWASGTPVISPIGSSDNNCNGVPSSSTNATLIDKQAAISRQKHKVTVIVVVVLLLVAGPGGYTAWTLRRCRQRRREAMKATVPAQFPRTYEEPTDEYISRGKPQKAPEPRRWRVRADAEESAARRNVEAPVHRGPLAATLRTPAAPANPGDIAVGLFDGTSSPPVQVLDDGAECASWSEHADGAFVEV</sequence>
<feature type="signal peptide" evidence="3">
    <location>
        <begin position="1"/>
        <end position="25"/>
    </location>
</feature>
<dbReference type="AlphaFoldDB" id="A0A0D2LX65"/>
<keyword evidence="3" id="KW-0732">Signal</keyword>
<organism evidence="4 5">
    <name type="scientific">Hypholoma sublateritium (strain FD-334 SS-4)</name>
    <dbReference type="NCBI Taxonomy" id="945553"/>
    <lineage>
        <taxon>Eukaryota</taxon>
        <taxon>Fungi</taxon>
        <taxon>Dikarya</taxon>
        <taxon>Basidiomycota</taxon>
        <taxon>Agaricomycotina</taxon>
        <taxon>Agaricomycetes</taxon>
        <taxon>Agaricomycetidae</taxon>
        <taxon>Agaricales</taxon>
        <taxon>Agaricineae</taxon>
        <taxon>Strophariaceae</taxon>
        <taxon>Hypholoma</taxon>
    </lineage>
</organism>
<feature type="region of interest" description="Disordered" evidence="1">
    <location>
        <begin position="317"/>
        <end position="337"/>
    </location>
</feature>
<reference evidence="5" key="1">
    <citation type="submission" date="2014-04" db="EMBL/GenBank/DDBJ databases">
        <title>Evolutionary Origins and Diversification of the Mycorrhizal Mutualists.</title>
        <authorList>
            <consortium name="DOE Joint Genome Institute"/>
            <consortium name="Mycorrhizal Genomics Consortium"/>
            <person name="Kohler A."/>
            <person name="Kuo A."/>
            <person name="Nagy L.G."/>
            <person name="Floudas D."/>
            <person name="Copeland A."/>
            <person name="Barry K.W."/>
            <person name="Cichocki N."/>
            <person name="Veneault-Fourrey C."/>
            <person name="LaButti K."/>
            <person name="Lindquist E.A."/>
            <person name="Lipzen A."/>
            <person name="Lundell T."/>
            <person name="Morin E."/>
            <person name="Murat C."/>
            <person name="Riley R."/>
            <person name="Ohm R."/>
            <person name="Sun H."/>
            <person name="Tunlid A."/>
            <person name="Henrissat B."/>
            <person name="Grigoriev I.V."/>
            <person name="Hibbett D.S."/>
            <person name="Martin F."/>
        </authorList>
    </citation>
    <scope>NUCLEOTIDE SEQUENCE [LARGE SCALE GENOMIC DNA]</scope>
    <source>
        <strain evidence="5">FD-334 SS-4</strain>
    </source>
</reference>
<protein>
    <recommendedName>
        <fullName evidence="6">Mid2 domain-containing protein</fullName>
    </recommendedName>
</protein>
<evidence type="ECO:0000256" key="1">
    <source>
        <dbReference type="SAM" id="MobiDB-lite"/>
    </source>
</evidence>
<name>A0A0D2LX65_HYPSF</name>